<dbReference type="GO" id="GO:0010008">
    <property type="term" value="C:endosome membrane"/>
    <property type="evidence" value="ECO:0007669"/>
    <property type="project" value="UniProtKB-SubCell"/>
</dbReference>
<keyword evidence="5" id="KW-0408">Iron</keyword>
<evidence type="ECO:0000259" key="16">
    <source>
        <dbReference type="Pfam" id="PF03807"/>
    </source>
</evidence>
<evidence type="ECO:0000259" key="15">
    <source>
        <dbReference type="Pfam" id="PF01794"/>
    </source>
</evidence>
<dbReference type="Proteomes" id="UP000678393">
    <property type="component" value="Unassembled WGS sequence"/>
</dbReference>
<comment type="catalytic activity">
    <reaction evidence="12">
        <text>2 Cu(+) + NADP(+) + H(+) = 2 Cu(2+) + NADPH</text>
        <dbReference type="Rhea" id="RHEA:71771"/>
        <dbReference type="ChEBI" id="CHEBI:15378"/>
        <dbReference type="ChEBI" id="CHEBI:29036"/>
        <dbReference type="ChEBI" id="CHEBI:49552"/>
        <dbReference type="ChEBI" id="CHEBI:57783"/>
        <dbReference type="ChEBI" id="CHEBI:58349"/>
    </reaction>
    <physiologicalReaction direction="right-to-left" evidence="12">
        <dbReference type="Rhea" id="RHEA:71773"/>
    </physiologicalReaction>
</comment>
<keyword evidence="5" id="KW-0813">Transport</keyword>
<evidence type="ECO:0000256" key="3">
    <source>
        <dbReference type="ARBA" id="ARBA00004337"/>
    </source>
</evidence>
<comment type="cofactor">
    <cofactor evidence="2">
        <name>FAD</name>
        <dbReference type="ChEBI" id="CHEBI:57692"/>
    </cofactor>
</comment>
<proteinExistence type="inferred from homology"/>
<feature type="transmembrane region" description="Helical" evidence="14">
    <location>
        <begin position="394"/>
        <end position="414"/>
    </location>
</feature>
<feature type="domain" description="Pyrroline-5-carboxylate reductase catalytic N-terminal" evidence="16">
    <location>
        <begin position="22"/>
        <end position="112"/>
    </location>
</feature>
<evidence type="ECO:0000256" key="10">
    <source>
        <dbReference type="ARBA" id="ARBA00023008"/>
    </source>
</evidence>
<dbReference type="InterPro" id="IPR013130">
    <property type="entry name" value="Fe3_Rdtase_TM_dom"/>
</dbReference>
<comment type="subcellular location">
    <subcellularLocation>
        <location evidence="3">Endosome membrane</location>
        <topology evidence="3">Multi-pass membrane protein</topology>
    </subcellularLocation>
</comment>
<dbReference type="OrthoDB" id="550646at2759"/>
<evidence type="ECO:0000256" key="1">
    <source>
        <dbReference type="ARBA" id="ARBA00001970"/>
    </source>
</evidence>
<evidence type="ECO:0000313" key="18">
    <source>
        <dbReference type="Proteomes" id="UP000678393"/>
    </source>
</evidence>
<evidence type="ECO:0000256" key="4">
    <source>
        <dbReference type="ARBA" id="ARBA00007729"/>
    </source>
</evidence>
<dbReference type="GO" id="GO:0052851">
    <property type="term" value="F:ferric-chelate reductase (NADPH) activity"/>
    <property type="evidence" value="ECO:0007669"/>
    <property type="project" value="TreeGrafter"/>
</dbReference>
<accession>A0A8S3Z795</accession>
<sequence length="478" mass="53143">MAGEVTVPMTKITYQTHQRSSLGIVGTGNYALALGKRLNLSGYDVIMGSRCPEKRRLKLSENRFSAVQVTSISECLKKCQVIFVAIHVNDFKTTLRQFVRESKGKILIDVSNREHRYSVQSNADLLTSILPNATVVKAFNSISSFSMEDMSSAGGSHKVFVASNDPAARSTVADIAKTMGFSVVDLGGLKSALYMEDFVLKVFSRWKMPLVLTFAIFNVWMFYVVYIYYIEAAEFEWEQIFLKVLNKPLCMTAITTLALTYLAGHVAAMVQIYNGTKHKPFPEVLDSWLRSRKQLGLISMFLVSGHVVASVLMLSPTYYSSWFHSATVTLPANTTLSSDTVLPISSSWMEWKGEGACLAGICAFLLMGIIGLTSIPSVGEALNWSEWRCVHSRIGYIVVILAVAHVLIMAVPNWVKDGPVKTMKSITFLSVLLPLIVLLLKLIFCCPPLKGYVWKIRRGWERSSDSLPVTIEALEKQT</sequence>
<feature type="transmembrane region" description="Helical" evidence="14">
    <location>
        <begin position="426"/>
        <end position="449"/>
    </location>
</feature>
<evidence type="ECO:0000256" key="2">
    <source>
        <dbReference type="ARBA" id="ARBA00001974"/>
    </source>
</evidence>
<feature type="transmembrane region" description="Helical" evidence="14">
    <location>
        <begin position="295"/>
        <end position="315"/>
    </location>
</feature>
<dbReference type="GO" id="GO:0005886">
    <property type="term" value="C:plasma membrane"/>
    <property type="evidence" value="ECO:0007669"/>
    <property type="project" value="TreeGrafter"/>
</dbReference>
<dbReference type="GO" id="GO:0006826">
    <property type="term" value="P:iron ion transport"/>
    <property type="evidence" value="ECO:0007669"/>
    <property type="project" value="UniProtKB-KW"/>
</dbReference>
<evidence type="ECO:0000256" key="6">
    <source>
        <dbReference type="ARBA" id="ARBA00022692"/>
    </source>
</evidence>
<evidence type="ECO:0000256" key="13">
    <source>
        <dbReference type="ARBA" id="ARBA00049387"/>
    </source>
</evidence>
<dbReference type="PANTHER" id="PTHR14239:SF0">
    <property type="entry name" value="F420-DEPENDENT NADP REDUCTASE"/>
    <property type="match status" value="1"/>
</dbReference>
<organism evidence="17 18">
    <name type="scientific">Candidula unifasciata</name>
    <dbReference type="NCBI Taxonomy" id="100452"/>
    <lineage>
        <taxon>Eukaryota</taxon>
        <taxon>Metazoa</taxon>
        <taxon>Spiralia</taxon>
        <taxon>Lophotrochozoa</taxon>
        <taxon>Mollusca</taxon>
        <taxon>Gastropoda</taxon>
        <taxon>Heterobranchia</taxon>
        <taxon>Euthyneura</taxon>
        <taxon>Panpulmonata</taxon>
        <taxon>Eupulmonata</taxon>
        <taxon>Stylommatophora</taxon>
        <taxon>Helicina</taxon>
        <taxon>Helicoidea</taxon>
        <taxon>Geomitridae</taxon>
        <taxon>Candidula</taxon>
    </lineage>
</organism>
<name>A0A8S3Z795_9EUPU</name>
<keyword evidence="7" id="KW-0967">Endosome</keyword>
<gene>
    <name evidence="17" type="ORF">CUNI_LOCUS10942</name>
</gene>
<dbReference type="GO" id="GO:0015677">
    <property type="term" value="P:copper ion import"/>
    <property type="evidence" value="ECO:0007669"/>
    <property type="project" value="TreeGrafter"/>
</dbReference>
<feature type="transmembrane region" description="Helical" evidence="14">
    <location>
        <begin position="249"/>
        <end position="274"/>
    </location>
</feature>
<dbReference type="InterPro" id="IPR028939">
    <property type="entry name" value="P5C_Rdtase_cat_N"/>
</dbReference>
<dbReference type="GO" id="GO:0008823">
    <property type="term" value="F:cupric reductase (NADH) activity"/>
    <property type="evidence" value="ECO:0007669"/>
    <property type="project" value="TreeGrafter"/>
</dbReference>
<comment type="catalytic activity">
    <reaction evidence="13">
        <text>2 Fe(2+) + NADP(+) + H(+) = 2 Fe(3+) + NADPH</text>
        <dbReference type="Rhea" id="RHEA:71767"/>
        <dbReference type="ChEBI" id="CHEBI:15378"/>
        <dbReference type="ChEBI" id="CHEBI:29033"/>
        <dbReference type="ChEBI" id="CHEBI:29034"/>
        <dbReference type="ChEBI" id="CHEBI:57783"/>
        <dbReference type="ChEBI" id="CHEBI:58349"/>
    </reaction>
    <physiologicalReaction direction="right-to-left" evidence="13">
        <dbReference type="Rhea" id="RHEA:71769"/>
    </physiologicalReaction>
</comment>
<comment type="caution">
    <text evidence="17">The sequence shown here is derived from an EMBL/GenBank/DDBJ whole genome shotgun (WGS) entry which is preliminary data.</text>
</comment>
<evidence type="ECO:0000256" key="9">
    <source>
        <dbReference type="ARBA" id="ARBA00023002"/>
    </source>
</evidence>
<dbReference type="AlphaFoldDB" id="A0A8S3Z795"/>
<feature type="domain" description="Ferric oxidoreductase" evidence="15">
    <location>
        <begin position="253"/>
        <end position="391"/>
    </location>
</feature>
<keyword evidence="8 14" id="KW-1133">Transmembrane helix</keyword>
<evidence type="ECO:0000256" key="14">
    <source>
        <dbReference type="SAM" id="Phobius"/>
    </source>
</evidence>
<dbReference type="Pfam" id="PF01794">
    <property type="entry name" value="Ferric_reduct"/>
    <property type="match status" value="1"/>
</dbReference>
<dbReference type="SUPFAM" id="SSF51735">
    <property type="entry name" value="NAD(P)-binding Rossmann-fold domains"/>
    <property type="match status" value="1"/>
</dbReference>
<evidence type="ECO:0000256" key="8">
    <source>
        <dbReference type="ARBA" id="ARBA00022989"/>
    </source>
</evidence>
<reference evidence="17" key="1">
    <citation type="submission" date="2021-04" db="EMBL/GenBank/DDBJ databases">
        <authorList>
            <consortium name="Molecular Ecology Group"/>
        </authorList>
    </citation>
    <scope>NUCLEOTIDE SEQUENCE</scope>
</reference>
<comment type="similarity">
    <text evidence="4">Belongs to the STEAP family.</text>
</comment>
<evidence type="ECO:0008006" key="19">
    <source>
        <dbReference type="Google" id="ProtNLM"/>
    </source>
</evidence>
<keyword evidence="18" id="KW-1185">Reference proteome</keyword>
<evidence type="ECO:0000313" key="17">
    <source>
        <dbReference type="EMBL" id="CAG5125384.1"/>
    </source>
</evidence>
<protein>
    <recommendedName>
        <fullName evidence="19">Metalloreductase STEAP4</fullName>
    </recommendedName>
</protein>
<keyword evidence="6 14" id="KW-0812">Transmembrane</keyword>
<keyword evidence="9" id="KW-0560">Oxidoreductase</keyword>
<keyword evidence="10" id="KW-0186">Copper</keyword>
<dbReference type="InterPro" id="IPR051267">
    <property type="entry name" value="STEAP_metalloreductase"/>
</dbReference>
<keyword evidence="11 14" id="KW-0472">Membrane</keyword>
<evidence type="ECO:0000256" key="12">
    <source>
        <dbReference type="ARBA" id="ARBA00048958"/>
    </source>
</evidence>
<dbReference type="InterPro" id="IPR036291">
    <property type="entry name" value="NAD(P)-bd_dom_sf"/>
</dbReference>
<feature type="transmembrane region" description="Helical" evidence="14">
    <location>
        <begin position="358"/>
        <end position="382"/>
    </location>
</feature>
<keyword evidence="5" id="KW-0406">Ion transport</keyword>
<evidence type="ECO:0000256" key="11">
    <source>
        <dbReference type="ARBA" id="ARBA00023136"/>
    </source>
</evidence>
<dbReference type="Gene3D" id="3.40.50.720">
    <property type="entry name" value="NAD(P)-binding Rossmann-like Domain"/>
    <property type="match status" value="1"/>
</dbReference>
<dbReference type="EMBL" id="CAJHNH020002041">
    <property type="protein sequence ID" value="CAG5125384.1"/>
    <property type="molecule type" value="Genomic_DNA"/>
</dbReference>
<keyword evidence="5" id="KW-0410">Iron transport</keyword>
<evidence type="ECO:0000256" key="7">
    <source>
        <dbReference type="ARBA" id="ARBA00022753"/>
    </source>
</evidence>
<feature type="transmembrane region" description="Helical" evidence="14">
    <location>
        <begin position="210"/>
        <end position="229"/>
    </location>
</feature>
<evidence type="ECO:0000256" key="5">
    <source>
        <dbReference type="ARBA" id="ARBA00022496"/>
    </source>
</evidence>
<dbReference type="PANTHER" id="PTHR14239">
    <property type="entry name" value="DUDULIN-RELATED"/>
    <property type="match status" value="1"/>
</dbReference>
<comment type="cofactor">
    <cofactor evidence="1">
        <name>heme b</name>
        <dbReference type="ChEBI" id="CHEBI:60344"/>
    </cofactor>
</comment>
<dbReference type="Pfam" id="PF03807">
    <property type="entry name" value="F420_oxidored"/>
    <property type="match status" value="1"/>
</dbReference>